<dbReference type="CDD" id="cd00377">
    <property type="entry name" value="ICL_PEPM"/>
    <property type="match status" value="1"/>
</dbReference>
<evidence type="ECO:0000313" key="1">
    <source>
        <dbReference type="EMBL" id="MFD2520012.1"/>
    </source>
</evidence>
<dbReference type="InterPro" id="IPR015813">
    <property type="entry name" value="Pyrv/PenolPyrv_kinase-like_dom"/>
</dbReference>
<dbReference type="Gene3D" id="3.20.20.60">
    <property type="entry name" value="Phosphoenolpyruvate-binding domains"/>
    <property type="match status" value="1"/>
</dbReference>
<proteinExistence type="predicted"/>
<dbReference type="Pfam" id="PF13714">
    <property type="entry name" value="PEP_mutase"/>
    <property type="match status" value="1"/>
</dbReference>
<dbReference type="SUPFAM" id="SSF51621">
    <property type="entry name" value="Phosphoenolpyruvate/pyruvate domain"/>
    <property type="match status" value="1"/>
</dbReference>
<dbReference type="InterPro" id="IPR040442">
    <property type="entry name" value="Pyrv_kinase-like_dom_sf"/>
</dbReference>
<reference evidence="2" key="1">
    <citation type="journal article" date="2019" name="Int. J. Syst. Evol. Microbiol.">
        <title>The Global Catalogue of Microorganisms (GCM) 10K type strain sequencing project: providing services to taxonomists for standard genome sequencing and annotation.</title>
        <authorList>
            <consortium name="The Broad Institute Genomics Platform"/>
            <consortium name="The Broad Institute Genome Sequencing Center for Infectious Disease"/>
            <person name="Wu L."/>
            <person name="Ma J."/>
        </authorList>
    </citation>
    <scope>NUCLEOTIDE SEQUENCE [LARGE SCALE GENOMIC DNA]</scope>
    <source>
        <strain evidence="2">KCTC 52344</strain>
    </source>
</reference>
<sequence>MTTKPTQKEKALKLYALHHTGKLLILPNIWDALGAILLESLEFSAIATASASIAFSNGYNDGEQLPFADVLARLKQIANSVAVPVTADIESAYATTDAQLRNNINQLLDTGIVGINIEDTNTDTKAIYSLEEQCKRIRIIKEVAQERDIPLFINARTDVLLHGQLFKGEEEKFDEIIKRGLAYKEAGAGCFYPILMKKEEDIKRLYELIEFPINVLTFPGIPPLKNLEEIGVARVSLGPNYLKLALKTMKDMATKLKDYDGLSEIINNDVTSDYVKSLINRELQ</sequence>
<dbReference type="PANTHER" id="PTHR42905:SF16">
    <property type="entry name" value="CARBOXYPHOSPHONOENOLPYRUVATE PHOSPHONOMUTASE-LIKE PROTEIN (AFU_ORTHOLOGUE AFUA_5G07230)"/>
    <property type="match status" value="1"/>
</dbReference>
<comment type="caution">
    <text evidence="1">The sequence shown here is derived from an EMBL/GenBank/DDBJ whole genome shotgun (WGS) entry which is preliminary data.</text>
</comment>
<dbReference type="RefSeq" id="WP_340235421.1">
    <property type="nucleotide sequence ID" value="NZ_JBBEWC010000004.1"/>
</dbReference>
<dbReference type="Proteomes" id="UP001597510">
    <property type="component" value="Unassembled WGS sequence"/>
</dbReference>
<organism evidence="1 2">
    <name type="scientific">Emticicia soli</name>
    <dbReference type="NCBI Taxonomy" id="2027878"/>
    <lineage>
        <taxon>Bacteria</taxon>
        <taxon>Pseudomonadati</taxon>
        <taxon>Bacteroidota</taxon>
        <taxon>Cytophagia</taxon>
        <taxon>Cytophagales</taxon>
        <taxon>Leadbetterellaceae</taxon>
        <taxon>Emticicia</taxon>
    </lineage>
</organism>
<gene>
    <name evidence="1" type="ORF">ACFSR2_03890</name>
</gene>
<dbReference type="PANTHER" id="PTHR42905">
    <property type="entry name" value="PHOSPHOENOLPYRUVATE CARBOXYLASE"/>
    <property type="match status" value="1"/>
</dbReference>
<accession>A0ABW5J1Z1</accession>
<dbReference type="GO" id="GO:0016829">
    <property type="term" value="F:lyase activity"/>
    <property type="evidence" value="ECO:0007669"/>
    <property type="project" value="UniProtKB-KW"/>
</dbReference>
<keyword evidence="1" id="KW-0456">Lyase</keyword>
<dbReference type="EMBL" id="JBHULC010000004">
    <property type="protein sequence ID" value="MFD2520012.1"/>
    <property type="molecule type" value="Genomic_DNA"/>
</dbReference>
<keyword evidence="2" id="KW-1185">Reference proteome</keyword>
<name>A0ABW5J1Z1_9BACT</name>
<evidence type="ECO:0000313" key="2">
    <source>
        <dbReference type="Proteomes" id="UP001597510"/>
    </source>
</evidence>
<protein>
    <submittedName>
        <fullName evidence="1">Isocitrate lyase/phosphoenolpyruvate mutase family protein</fullName>
    </submittedName>
</protein>
<dbReference type="InterPro" id="IPR039556">
    <property type="entry name" value="ICL/PEPM"/>
</dbReference>